<keyword evidence="2" id="KW-1185">Reference proteome</keyword>
<evidence type="ECO:0000313" key="1">
    <source>
        <dbReference type="EMBL" id="RAI73525.1"/>
    </source>
</evidence>
<reference evidence="1 2" key="1">
    <citation type="submission" date="2018-06" db="EMBL/GenBank/DDBJ databases">
        <title>Spirosoma sp. HMF3257 Genome sequencing and assembly.</title>
        <authorList>
            <person name="Kang H."/>
            <person name="Cha I."/>
            <person name="Kim H."/>
            <person name="Kang J."/>
            <person name="Joh K."/>
        </authorList>
    </citation>
    <scope>NUCLEOTIDE SEQUENCE [LARGE SCALE GENOMIC DNA]</scope>
    <source>
        <strain evidence="1 2">HMF3257</strain>
    </source>
</reference>
<dbReference type="EMBL" id="QLII01000001">
    <property type="protein sequence ID" value="RAI73525.1"/>
    <property type="molecule type" value="Genomic_DNA"/>
</dbReference>
<protein>
    <submittedName>
        <fullName evidence="1">Uncharacterized protein</fullName>
    </submittedName>
</protein>
<organism evidence="1 2">
    <name type="scientific">Spirosoma telluris</name>
    <dbReference type="NCBI Taxonomy" id="2183553"/>
    <lineage>
        <taxon>Bacteria</taxon>
        <taxon>Pseudomonadati</taxon>
        <taxon>Bacteroidota</taxon>
        <taxon>Cytophagia</taxon>
        <taxon>Cytophagales</taxon>
        <taxon>Cytophagaceae</taxon>
        <taxon>Spirosoma</taxon>
    </lineage>
</organism>
<gene>
    <name evidence="1" type="ORF">HMF3257_02165</name>
</gene>
<proteinExistence type="predicted"/>
<accession>A0A327NF55</accession>
<dbReference type="Proteomes" id="UP000249016">
    <property type="component" value="Unassembled WGS sequence"/>
</dbReference>
<comment type="caution">
    <text evidence="1">The sequence shown here is derived from an EMBL/GenBank/DDBJ whole genome shotgun (WGS) entry which is preliminary data.</text>
</comment>
<dbReference type="AlphaFoldDB" id="A0A327NF55"/>
<evidence type="ECO:0000313" key="2">
    <source>
        <dbReference type="Proteomes" id="UP000249016"/>
    </source>
</evidence>
<sequence length="236" mass="24446">MINTGARKLFMGNANNNSRVPLKIAGTQGLKITTPVYGSSGSYAGLRIQGAMDWSGLQGGLNLTQGTIELHNTTNSLTDANNVLLPPTRLTMGTDATAVLVYNGANLYANKQTIGALDGSSDAYIISRSNLTNGASTLAVGVDNQDGTFDGTIGSGPTADAVDKGRVNLEKVGTGTQTITGSIKNGTTTIGGTPFYSSVTINNGKLVLTGANEYQGLQPSTAERWSLMARWPAPCL</sequence>
<name>A0A327NF55_9BACT</name>